<evidence type="ECO:0000313" key="2">
    <source>
        <dbReference type="Proteomes" id="UP000305709"/>
    </source>
</evidence>
<evidence type="ECO:0000313" key="1">
    <source>
        <dbReference type="EMBL" id="TNC59160.1"/>
    </source>
</evidence>
<name>A0A5C4N329_9RHOB</name>
<keyword evidence="2" id="KW-1185">Reference proteome</keyword>
<proteinExistence type="predicted"/>
<gene>
    <name evidence="1" type="ORF">FHG71_23105</name>
</gene>
<protein>
    <recommendedName>
        <fullName evidence="3">ATP-binding protein</fullName>
    </recommendedName>
</protein>
<organism evidence="1 2">
    <name type="scientific">Rubellimicrobium roseum</name>
    <dbReference type="NCBI Taxonomy" id="687525"/>
    <lineage>
        <taxon>Bacteria</taxon>
        <taxon>Pseudomonadati</taxon>
        <taxon>Pseudomonadota</taxon>
        <taxon>Alphaproteobacteria</taxon>
        <taxon>Rhodobacterales</taxon>
        <taxon>Roseobacteraceae</taxon>
        <taxon>Rubellimicrobium</taxon>
    </lineage>
</organism>
<reference evidence="1 2" key="1">
    <citation type="submission" date="2019-06" db="EMBL/GenBank/DDBJ databases">
        <authorList>
            <person name="Jiang L."/>
        </authorList>
    </citation>
    <scope>NUCLEOTIDE SEQUENCE [LARGE SCALE GENOMIC DNA]</scope>
    <source>
        <strain evidence="1 2">YIM 48858</strain>
    </source>
</reference>
<dbReference type="EMBL" id="VDFV01000128">
    <property type="protein sequence ID" value="TNC59160.1"/>
    <property type="molecule type" value="Genomic_DNA"/>
</dbReference>
<evidence type="ECO:0008006" key="3">
    <source>
        <dbReference type="Google" id="ProtNLM"/>
    </source>
</evidence>
<dbReference type="RefSeq" id="WP_139084152.1">
    <property type="nucleotide sequence ID" value="NZ_VDFV01000128.1"/>
</dbReference>
<dbReference type="OrthoDB" id="5288220at2"/>
<comment type="caution">
    <text evidence="1">The sequence shown here is derived from an EMBL/GenBank/DDBJ whole genome shotgun (WGS) entry which is preliminary data.</text>
</comment>
<dbReference type="AlphaFoldDB" id="A0A5C4N329"/>
<dbReference type="Proteomes" id="UP000305709">
    <property type="component" value="Unassembled WGS sequence"/>
</dbReference>
<accession>A0A5C4N329</accession>
<sequence>MEKARLQGVIGIAFDKCQHVFSKGGGRTNGIFLDSFKTLLKDSRWPLMLILSGVPELGNYVQKEEQLARLLRPIRFDPIHLPQDMDEMNRLAYTYADRAGLCFDALSSTDFFYRLAYAFAGRWGLVIELIIEAFVQRQVSGATKVT</sequence>